<keyword evidence="5" id="KW-1185">Reference proteome</keyword>
<keyword evidence="2" id="KW-0472">Membrane</keyword>
<protein>
    <submittedName>
        <fullName evidence="4">Uncharacterized protein</fullName>
    </submittedName>
</protein>
<feature type="transmembrane region" description="Helical" evidence="2">
    <location>
        <begin position="110"/>
        <end position="130"/>
    </location>
</feature>
<organism evidence="4 5">
    <name type="scientific">Agromyces allii</name>
    <dbReference type="NCBI Taxonomy" id="393607"/>
    <lineage>
        <taxon>Bacteria</taxon>
        <taxon>Bacillati</taxon>
        <taxon>Actinomycetota</taxon>
        <taxon>Actinomycetes</taxon>
        <taxon>Micrococcales</taxon>
        <taxon>Microbacteriaceae</taxon>
        <taxon>Agromyces</taxon>
    </lineage>
</organism>
<evidence type="ECO:0000256" key="2">
    <source>
        <dbReference type="SAM" id="Phobius"/>
    </source>
</evidence>
<keyword evidence="3" id="KW-0732">Signal</keyword>
<keyword evidence="2" id="KW-0812">Transmembrane</keyword>
<feature type="transmembrane region" description="Helical" evidence="2">
    <location>
        <begin position="64"/>
        <end position="89"/>
    </location>
</feature>
<evidence type="ECO:0000256" key="1">
    <source>
        <dbReference type="SAM" id="MobiDB-lite"/>
    </source>
</evidence>
<comment type="caution">
    <text evidence="4">The sequence shown here is derived from an EMBL/GenBank/DDBJ whole genome shotgun (WGS) entry which is preliminary data.</text>
</comment>
<keyword evidence="2" id="KW-1133">Transmembrane helix</keyword>
<gene>
    <name evidence="4" type="ORF">GCM10009717_29590</name>
</gene>
<proteinExistence type="predicted"/>
<dbReference type="Proteomes" id="UP001499954">
    <property type="component" value="Unassembled WGS sequence"/>
</dbReference>
<dbReference type="PROSITE" id="PS51257">
    <property type="entry name" value="PROKAR_LIPOPROTEIN"/>
    <property type="match status" value="1"/>
</dbReference>
<sequence>MNQRILAPARNRRSAATIAILGALAVALSGCASPSAAGGAADAGGMSDWASSIGTRWEGFVDGNLAPLADTGIAIAAWWLGLAVAARIVTLLPWVRDLRLTRATGHRLRTIGWTLLFVAPIATVLVTVFAKDTLLVWVLVGGGLAWLAVCVLAPGLATRSRIDAHVISPDGSTNGAWSIDALLQMRDLNADDPGHRVDRQDSPDFSEFITVADRSGNGLASVAAWLVQVLFNSSPWLLQVTMVDGASAIATLRRNGVLIGEVHLALDARGFVSAADAAASDQHRKLLALAAAYTAMTMAERYPDVRGFYRATNWRSLGYLGVAQMAENRAERDHYLNRAVEVEPRSLLVEYNRVQAEFEDSRDRVALEQLMDRLEPVVNQAAWVCDTELVFGAPPRDWHEYVLREPVEGGAFRGEPRLMLLRTLVLYMSAARNWAALVDLDSTPDAADDERRARIRRAADRLVRLLDVETAKQSELSRREAVGRMLRASVRRDRPAARDDWDRRVRRDRDHAEVLLRMRARAALCYVIFHEGQPGQESLVAAADPPPDRDADQGAADAVPTPEPVAVGPRLARPPRRPGPTREPVEIVEPWLAETKASGEIEIRYSYACYLARRSRTAQGDVHTRVVKEAARRVEAARLVDQYRDMSAWDPELKLLGTEDLMRALVLRPIGSAWEISRFRHVRGALAGQGILQPDGLAAASGLDTLLESTEMRGDEFGMLLDASTMLRVTEQTDAGGLEPAQRLRAARYLIDDAACSVRCLLVRMQQDAAEVAAEVAGAVFWVPTTDERNRVGQFLSAMCERLAEERAAAEGADGAVTAAVAPAPVE</sequence>
<feature type="signal peptide" evidence="3">
    <location>
        <begin position="1"/>
        <end position="32"/>
    </location>
</feature>
<dbReference type="EMBL" id="BAAAMK010000008">
    <property type="protein sequence ID" value="GAA1960951.1"/>
    <property type="molecule type" value="Genomic_DNA"/>
</dbReference>
<feature type="region of interest" description="Disordered" evidence="1">
    <location>
        <begin position="538"/>
        <end position="583"/>
    </location>
</feature>
<feature type="transmembrane region" description="Helical" evidence="2">
    <location>
        <begin position="136"/>
        <end position="157"/>
    </location>
</feature>
<reference evidence="4 5" key="1">
    <citation type="journal article" date="2019" name="Int. J. Syst. Evol. Microbiol.">
        <title>The Global Catalogue of Microorganisms (GCM) 10K type strain sequencing project: providing services to taxonomists for standard genome sequencing and annotation.</title>
        <authorList>
            <consortium name="The Broad Institute Genomics Platform"/>
            <consortium name="The Broad Institute Genome Sequencing Center for Infectious Disease"/>
            <person name="Wu L."/>
            <person name="Ma J."/>
        </authorList>
    </citation>
    <scope>NUCLEOTIDE SEQUENCE [LARGE SCALE GENOMIC DNA]</scope>
    <source>
        <strain evidence="4 5">JCM 13584</strain>
    </source>
</reference>
<feature type="chain" id="PRO_5047280589" evidence="3">
    <location>
        <begin position="33"/>
        <end position="827"/>
    </location>
</feature>
<evidence type="ECO:0000313" key="5">
    <source>
        <dbReference type="Proteomes" id="UP001499954"/>
    </source>
</evidence>
<feature type="compositionally biased region" description="Low complexity" evidence="1">
    <location>
        <begin position="553"/>
        <end position="571"/>
    </location>
</feature>
<evidence type="ECO:0000256" key="3">
    <source>
        <dbReference type="SAM" id="SignalP"/>
    </source>
</evidence>
<dbReference type="RefSeq" id="WP_157415418.1">
    <property type="nucleotide sequence ID" value="NZ_BAAAMK010000008.1"/>
</dbReference>
<name>A0ABN2QZN9_9MICO</name>
<accession>A0ABN2QZN9</accession>
<evidence type="ECO:0000313" key="4">
    <source>
        <dbReference type="EMBL" id="GAA1960951.1"/>
    </source>
</evidence>